<proteinExistence type="predicted"/>
<sequence>MTMDYAGDLSPEEAMTMLASDKNAILVDVRTRPEWQFVGIPDLSALDKEPVLLEWQSYPSMSLNQNFVASLMSDLNERGLPPDAPVLFLCRSGARSSAAASAIAAHGRSRCYNIAGGFEGSHDASRHRGHTEGWKARGLPWAQN</sequence>
<dbReference type="EMBL" id="JAMOIM010000005">
    <property type="protein sequence ID" value="MCW6508213.1"/>
    <property type="molecule type" value="Genomic_DNA"/>
</dbReference>
<organism evidence="3 4">
    <name type="scientific">Lichenifustis flavocetrariae</name>
    <dbReference type="NCBI Taxonomy" id="2949735"/>
    <lineage>
        <taxon>Bacteria</taxon>
        <taxon>Pseudomonadati</taxon>
        <taxon>Pseudomonadota</taxon>
        <taxon>Alphaproteobacteria</taxon>
        <taxon>Hyphomicrobiales</taxon>
        <taxon>Lichenihabitantaceae</taxon>
        <taxon>Lichenifustis</taxon>
    </lineage>
</organism>
<accession>A0AA41Z0C9</accession>
<dbReference type="AlphaFoldDB" id="A0AA41Z0C9"/>
<evidence type="ECO:0000259" key="2">
    <source>
        <dbReference type="PROSITE" id="PS50206"/>
    </source>
</evidence>
<feature type="compositionally biased region" description="Basic and acidic residues" evidence="1">
    <location>
        <begin position="121"/>
        <end position="135"/>
    </location>
</feature>
<dbReference type="Proteomes" id="UP001165667">
    <property type="component" value="Unassembled WGS sequence"/>
</dbReference>
<dbReference type="PROSITE" id="PS50206">
    <property type="entry name" value="RHODANESE_3"/>
    <property type="match status" value="1"/>
</dbReference>
<dbReference type="SUPFAM" id="SSF52821">
    <property type="entry name" value="Rhodanese/Cell cycle control phosphatase"/>
    <property type="match status" value="1"/>
</dbReference>
<dbReference type="SMART" id="SM00450">
    <property type="entry name" value="RHOD"/>
    <property type="match status" value="1"/>
</dbReference>
<dbReference type="RefSeq" id="WP_282584585.1">
    <property type="nucleotide sequence ID" value="NZ_JAMOIM010000005.1"/>
</dbReference>
<dbReference type="InterPro" id="IPR001763">
    <property type="entry name" value="Rhodanese-like_dom"/>
</dbReference>
<keyword evidence="4" id="KW-1185">Reference proteome</keyword>
<evidence type="ECO:0000256" key="1">
    <source>
        <dbReference type="SAM" id="MobiDB-lite"/>
    </source>
</evidence>
<dbReference type="Gene3D" id="3.40.250.10">
    <property type="entry name" value="Rhodanese-like domain"/>
    <property type="match status" value="1"/>
</dbReference>
<protein>
    <submittedName>
        <fullName evidence="3">Rhodanese-like domain-containing protein</fullName>
    </submittedName>
</protein>
<name>A0AA41Z0C9_9HYPH</name>
<feature type="region of interest" description="Disordered" evidence="1">
    <location>
        <begin position="121"/>
        <end position="144"/>
    </location>
</feature>
<dbReference type="InterPro" id="IPR036873">
    <property type="entry name" value="Rhodanese-like_dom_sf"/>
</dbReference>
<dbReference type="PANTHER" id="PTHR47377">
    <property type="entry name" value="RHODANESE-LIKE DOMAIN-CONTAINING PROTEIN 4, CHLOROPLASTIC"/>
    <property type="match status" value="1"/>
</dbReference>
<dbReference type="PANTHER" id="PTHR47377:SF1">
    <property type="entry name" value="RHODANESE-LIKE DOMAIN-CONTAINING PROTEIN 4, CHLOROPLASTIC"/>
    <property type="match status" value="1"/>
</dbReference>
<dbReference type="InterPro" id="IPR044240">
    <property type="entry name" value="STR4-like"/>
</dbReference>
<gene>
    <name evidence="3" type="ORF">M8523_09285</name>
</gene>
<evidence type="ECO:0000313" key="3">
    <source>
        <dbReference type="EMBL" id="MCW6508213.1"/>
    </source>
</evidence>
<dbReference type="Pfam" id="PF00581">
    <property type="entry name" value="Rhodanese"/>
    <property type="match status" value="1"/>
</dbReference>
<evidence type="ECO:0000313" key="4">
    <source>
        <dbReference type="Proteomes" id="UP001165667"/>
    </source>
</evidence>
<comment type="caution">
    <text evidence="3">The sequence shown here is derived from an EMBL/GenBank/DDBJ whole genome shotgun (WGS) entry which is preliminary data.</text>
</comment>
<reference evidence="3" key="1">
    <citation type="submission" date="2022-05" db="EMBL/GenBank/DDBJ databases">
        <authorList>
            <person name="Pankratov T."/>
        </authorList>
    </citation>
    <scope>NUCLEOTIDE SEQUENCE</scope>
    <source>
        <strain evidence="3">BP6-180914</strain>
    </source>
</reference>
<feature type="domain" description="Rhodanese" evidence="2">
    <location>
        <begin position="20"/>
        <end position="143"/>
    </location>
</feature>